<organism evidence="1">
    <name type="scientific">Triticum urartu</name>
    <name type="common">Red wild einkorn</name>
    <name type="synonym">Crithodium urartu</name>
    <dbReference type="NCBI Taxonomy" id="4572"/>
    <lineage>
        <taxon>Eukaryota</taxon>
        <taxon>Viridiplantae</taxon>
        <taxon>Streptophyta</taxon>
        <taxon>Embryophyta</taxon>
        <taxon>Tracheophyta</taxon>
        <taxon>Spermatophyta</taxon>
        <taxon>Magnoliopsida</taxon>
        <taxon>Liliopsida</taxon>
        <taxon>Poales</taxon>
        <taxon>Poaceae</taxon>
        <taxon>BOP clade</taxon>
        <taxon>Pooideae</taxon>
        <taxon>Triticodae</taxon>
        <taxon>Triticeae</taxon>
        <taxon>Triticinae</taxon>
        <taxon>Triticum</taxon>
    </lineage>
</organism>
<protein>
    <submittedName>
        <fullName evidence="1">Uncharacterized protein</fullName>
    </submittedName>
</protein>
<gene>
    <name evidence="1" type="ORF">TRIUR3_08160</name>
</gene>
<dbReference type="AlphaFoldDB" id="M7Z1U7"/>
<reference evidence="1" key="1">
    <citation type="journal article" date="2013" name="Nature">
        <title>Draft genome of the wheat A-genome progenitor Triticum urartu.</title>
        <authorList>
            <person name="Ling H.Q."/>
            <person name="Zhao S."/>
            <person name="Liu D."/>
            <person name="Wang J."/>
            <person name="Sun H."/>
            <person name="Zhang C."/>
            <person name="Fan H."/>
            <person name="Li D."/>
            <person name="Dong L."/>
            <person name="Tao Y."/>
            <person name="Gao C."/>
            <person name="Wu H."/>
            <person name="Li Y."/>
            <person name="Cui Y."/>
            <person name="Guo X."/>
            <person name="Zheng S."/>
            <person name="Wang B."/>
            <person name="Yu K."/>
            <person name="Liang Q."/>
            <person name="Yang W."/>
            <person name="Lou X."/>
            <person name="Chen J."/>
            <person name="Feng M."/>
            <person name="Jian J."/>
            <person name="Zhang X."/>
            <person name="Luo G."/>
            <person name="Jiang Y."/>
            <person name="Liu J."/>
            <person name="Wang Z."/>
            <person name="Sha Y."/>
            <person name="Zhang B."/>
            <person name="Wu H."/>
            <person name="Tang D."/>
            <person name="Shen Q."/>
            <person name="Xue P."/>
            <person name="Zou S."/>
            <person name="Wang X."/>
            <person name="Liu X."/>
            <person name="Wang F."/>
            <person name="Yang Y."/>
            <person name="An X."/>
            <person name="Dong Z."/>
            <person name="Zhang K."/>
            <person name="Zhang X."/>
            <person name="Luo M.C."/>
            <person name="Dvorak J."/>
            <person name="Tong Y."/>
            <person name="Wang J."/>
            <person name="Yang H."/>
            <person name="Li Z."/>
            <person name="Wang D."/>
            <person name="Zhang A."/>
            <person name="Wang J."/>
        </authorList>
    </citation>
    <scope>NUCLEOTIDE SEQUENCE</scope>
</reference>
<accession>M7Z1U7</accession>
<evidence type="ECO:0000313" key="1">
    <source>
        <dbReference type="EMBL" id="EMS46340.1"/>
    </source>
</evidence>
<sequence length="51" mass="5672">MDANKDKANQLISQPLTFARTHARTNFPRHSTQAAAAAAAEMMDKSWLVEE</sequence>
<proteinExistence type="predicted"/>
<name>M7Z1U7_TRIUA</name>
<dbReference type="EMBL" id="KD275730">
    <property type="protein sequence ID" value="EMS46340.1"/>
    <property type="molecule type" value="Genomic_DNA"/>
</dbReference>